<dbReference type="EMBL" id="CP003200">
    <property type="protein sequence ID" value="AEW59841.1"/>
    <property type="molecule type" value="Genomic_DNA"/>
</dbReference>
<proteinExistence type="predicted"/>
<dbReference type="GeneID" id="11846140"/>
<dbReference type="PATRIC" id="fig|1125630.4.peg.1108"/>
<dbReference type="KEGG" id="kpm:KPHS_11430"/>
<protein>
    <submittedName>
        <fullName evidence="1">Uncharacterized protein</fullName>
    </submittedName>
</protein>
<gene>
    <name evidence="1" type="ordered locus">KPHS_11430</name>
</gene>
<dbReference type="AlphaFoldDB" id="A0A0H3GNK6"/>
<sequence length="50" mass="6103">MVHGRFEATDRFFPPYEQGYDHVRINHHIAQWQYGDFNAFRTLRIHRALS</sequence>
<dbReference type="HOGENOM" id="CLU_3118836_0_0_6"/>
<organism evidence="1 2">
    <name type="scientific">Klebsiella pneumoniae subsp. pneumoniae (strain HS11286)</name>
    <dbReference type="NCBI Taxonomy" id="1125630"/>
    <lineage>
        <taxon>Bacteria</taxon>
        <taxon>Pseudomonadati</taxon>
        <taxon>Pseudomonadota</taxon>
        <taxon>Gammaproteobacteria</taxon>
        <taxon>Enterobacterales</taxon>
        <taxon>Enterobacteriaceae</taxon>
        <taxon>Klebsiella/Raoultella group</taxon>
        <taxon>Klebsiella</taxon>
        <taxon>Klebsiella pneumoniae complex</taxon>
    </lineage>
</organism>
<dbReference type="RefSeq" id="YP_005225442.1">
    <property type="nucleotide sequence ID" value="NC_016845.1"/>
</dbReference>
<dbReference type="Proteomes" id="UP000007841">
    <property type="component" value="Chromosome"/>
</dbReference>
<dbReference type="RefSeq" id="WP_004217956.1">
    <property type="nucleotide sequence ID" value="NC_016845.1"/>
</dbReference>
<name>A0A0H3GNK6_KLEPH</name>
<reference evidence="1 2" key="1">
    <citation type="journal article" date="2012" name="J. Bacteriol.">
        <title>Complete genome sequence of Klebsiella pneumoniae subsp. pneumoniae HS11286, a multidrug-resistant strain isolated from human sputum.</title>
        <authorList>
            <person name="Liu P."/>
            <person name="Li P."/>
            <person name="Jiang X."/>
            <person name="Bi D."/>
            <person name="Xie Y."/>
            <person name="Tai C."/>
            <person name="Deng Z."/>
            <person name="Rajakumar K."/>
            <person name="Ou H.Y."/>
        </authorList>
    </citation>
    <scope>NUCLEOTIDE SEQUENCE [LARGE SCALE GENOMIC DNA]</scope>
    <source>
        <strain evidence="1 2">HS11286</strain>
    </source>
</reference>
<accession>A0A0H3GNK6</accession>
<keyword evidence="2" id="KW-1185">Reference proteome</keyword>
<evidence type="ECO:0000313" key="1">
    <source>
        <dbReference type="EMBL" id="AEW59841.1"/>
    </source>
</evidence>
<evidence type="ECO:0000313" key="2">
    <source>
        <dbReference type="Proteomes" id="UP000007841"/>
    </source>
</evidence>